<dbReference type="Proteomes" id="UP000308768">
    <property type="component" value="Unassembled WGS sequence"/>
</dbReference>
<keyword evidence="1" id="KW-1133">Transmembrane helix</keyword>
<feature type="transmembrane region" description="Helical" evidence="1">
    <location>
        <begin position="70"/>
        <end position="94"/>
    </location>
</feature>
<proteinExistence type="predicted"/>
<feature type="transmembrane region" description="Helical" evidence="1">
    <location>
        <begin position="195"/>
        <end position="215"/>
    </location>
</feature>
<protein>
    <submittedName>
        <fullName evidence="2">Uncharacterized protein</fullName>
    </submittedName>
</protein>
<feature type="transmembrane region" description="Helical" evidence="1">
    <location>
        <begin position="106"/>
        <end position="125"/>
    </location>
</feature>
<comment type="caution">
    <text evidence="2">The sequence shown here is derived from an EMBL/GenBank/DDBJ whole genome shotgun (WGS) entry which is preliminary data.</text>
</comment>
<keyword evidence="1" id="KW-0472">Membrane</keyword>
<name>A0A4V5NKK3_9PEZI</name>
<evidence type="ECO:0000256" key="1">
    <source>
        <dbReference type="SAM" id="Phobius"/>
    </source>
</evidence>
<gene>
    <name evidence="2" type="ORF">B0A49_01345</name>
</gene>
<dbReference type="OrthoDB" id="9451547at2759"/>
<feature type="transmembrane region" description="Helical" evidence="1">
    <location>
        <begin position="276"/>
        <end position="297"/>
    </location>
</feature>
<evidence type="ECO:0000313" key="2">
    <source>
        <dbReference type="EMBL" id="TKA81209.1"/>
    </source>
</evidence>
<reference evidence="2 3" key="1">
    <citation type="submission" date="2017-03" db="EMBL/GenBank/DDBJ databases">
        <title>Genomes of endolithic fungi from Antarctica.</title>
        <authorList>
            <person name="Coleine C."/>
            <person name="Masonjones S."/>
            <person name="Stajich J.E."/>
        </authorList>
    </citation>
    <scope>NUCLEOTIDE SEQUENCE [LARGE SCALE GENOMIC DNA]</scope>
    <source>
        <strain evidence="2 3">CCFEE 5187</strain>
    </source>
</reference>
<sequence>MLSPRNTIANGSLPLDNSVHVGFVQDANFRSTFDLVWSCLVTMALCTWTVQRPSVPSPSDSDSKVLLRKAAWAALTIAAPDALTLIAAEEFFGAREQVKRFHEHGYAWWTMSHAFFGYMGGYVLVYEDRQRTIVMEDQILWLKEHEGFVVDTIPAKDIAGLAHVDGLSKTITLMQLSYFLLSCLGRAIQHLDFSLFEVETLSFITTTLFTLFFWWHKPGDAETRYPIHAPALSKSTVDMMLQCTAYSGRPKQLDTWLRARMRLPSWNFPIHLAEGMATNIALAPLVALSFGAWQYAAWHYSFPTPTEQLLFRIACILSLALPGVFVAAQVGVFVLLKFYFGSAAFATSLFSRRLSALAVGAWLYVLVRLFVMVEILVSLRSVPAGVYAVVQWSSYLPHF</sequence>
<organism evidence="2 3">
    <name type="scientific">Cryomyces minteri</name>
    <dbReference type="NCBI Taxonomy" id="331657"/>
    <lineage>
        <taxon>Eukaryota</taxon>
        <taxon>Fungi</taxon>
        <taxon>Dikarya</taxon>
        <taxon>Ascomycota</taxon>
        <taxon>Pezizomycotina</taxon>
        <taxon>Dothideomycetes</taxon>
        <taxon>Dothideomycetes incertae sedis</taxon>
        <taxon>Cryomyces</taxon>
    </lineage>
</organism>
<dbReference type="AlphaFoldDB" id="A0A4V5NKK3"/>
<feature type="transmembrane region" description="Helical" evidence="1">
    <location>
        <begin position="356"/>
        <end position="377"/>
    </location>
</feature>
<keyword evidence="3" id="KW-1185">Reference proteome</keyword>
<dbReference type="EMBL" id="NAJN01000031">
    <property type="protein sequence ID" value="TKA81209.1"/>
    <property type="molecule type" value="Genomic_DNA"/>
</dbReference>
<feature type="transmembrane region" description="Helical" evidence="1">
    <location>
        <begin position="309"/>
        <end position="336"/>
    </location>
</feature>
<dbReference type="PANTHER" id="PTHR35043:SF7">
    <property type="entry name" value="TRANSCRIPTION FACTOR DOMAIN-CONTAINING PROTEIN"/>
    <property type="match status" value="1"/>
</dbReference>
<dbReference type="PANTHER" id="PTHR35043">
    <property type="entry name" value="TRANSCRIPTION FACTOR DOMAIN-CONTAINING PROTEIN"/>
    <property type="match status" value="1"/>
</dbReference>
<accession>A0A4V5NKK3</accession>
<evidence type="ECO:0000313" key="3">
    <source>
        <dbReference type="Proteomes" id="UP000308768"/>
    </source>
</evidence>
<keyword evidence="1" id="KW-0812">Transmembrane</keyword>